<evidence type="ECO:0000313" key="5">
    <source>
        <dbReference type="EMBL" id="GAA3972780.1"/>
    </source>
</evidence>
<dbReference type="Gene3D" id="1.10.10.60">
    <property type="entry name" value="Homeodomain-like"/>
    <property type="match status" value="2"/>
</dbReference>
<evidence type="ECO:0000256" key="3">
    <source>
        <dbReference type="ARBA" id="ARBA00023163"/>
    </source>
</evidence>
<dbReference type="Pfam" id="PF12833">
    <property type="entry name" value="HTH_18"/>
    <property type="match status" value="1"/>
</dbReference>
<evidence type="ECO:0000256" key="2">
    <source>
        <dbReference type="ARBA" id="ARBA00023125"/>
    </source>
</evidence>
<dbReference type="InterPro" id="IPR018060">
    <property type="entry name" value="HTH_AraC"/>
</dbReference>
<reference evidence="6" key="1">
    <citation type="journal article" date="2019" name="Int. J. Syst. Evol. Microbiol.">
        <title>The Global Catalogue of Microorganisms (GCM) 10K type strain sequencing project: providing services to taxonomists for standard genome sequencing and annotation.</title>
        <authorList>
            <consortium name="The Broad Institute Genomics Platform"/>
            <consortium name="The Broad Institute Genome Sequencing Center for Infectious Disease"/>
            <person name="Wu L."/>
            <person name="Ma J."/>
        </authorList>
    </citation>
    <scope>NUCLEOTIDE SEQUENCE [LARGE SCALE GENOMIC DNA]</scope>
    <source>
        <strain evidence="6">JCM 17338</strain>
    </source>
</reference>
<proteinExistence type="predicted"/>
<dbReference type="PANTHER" id="PTHR43280">
    <property type="entry name" value="ARAC-FAMILY TRANSCRIPTIONAL REGULATOR"/>
    <property type="match status" value="1"/>
</dbReference>
<dbReference type="EMBL" id="BAABAK010000015">
    <property type="protein sequence ID" value="GAA3972780.1"/>
    <property type="molecule type" value="Genomic_DNA"/>
</dbReference>
<keyword evidence="1" id="KW-0805">Transcription regulation</keyword>
<dbReference type="InterPro" id="IPR020449">
    <property type="entry name" value="Tscrpt_reg_AraC-type_HTH"/>
</dbReference>
<name>A0ABP7PX09_9SPHI</name>
<sequence length="254" mass="29393">MELNLVLNAAGAKRIVGDHIAEIEEQELVLVGSNLSHGWFTHNCVSEDIREVTIQFHKDLLDEKFLKRNQLSFIRNMFEQSKRGVLFSKETIERISPRLLALSKKSGFDSILELLSILHDLSISRDTKLLSDSSFTKEDYNYNSRRIEKVFEYMNNNFNRLITLSEVAKIANMPEASFSRFIKKRTGYNFIDSLNEIRLGHVSRMLIDTTQSVAEIAFICGFNNMANFNRTFKSKKGCTPKEFRENYVGKRVFI</sequence>
<dbReference type="PROSITE" id="PS00041">
    <property type="entry name" value="HTH_ARAC_FAMILY_1"/>
    <property type="match status" value="1"/>
</dbReference>
<feature type="domain" description="HTH araC/xylS-type" evidence="4">
    <location>
        <begin position="148"/>
        <end position="246"/>
    </location>
</feature>
<dbReference type="PANTHER" id="PTHR43280:SF27">
    <property type="entry name" value="TRANSCRIPTIONAL REGULATOR MTLR"/>
    <property type="match status" value="1"/>
</dbReference>
<keyword evidence="3" id="KW-0804">Transcription</keyword>
<keyword evidence="2" id="KW-0238">DNA-binding</keyword>
<comment type="caution">
    <text evidence="5">The sequence shown here is derived from an EMBL/GenBank/DDBJ whole genome shotgun (WGS) entry which is preliminary data.</text>
</comment>
<dbReference type="InterPro" id="IPR009057">
    <property type="entry name" value="Homeodomain-like_sf"/>
</dbReference>
<gene>
    <name evidence="5" type="ORF">GCM10022246_26370</name>
</gene>
<dbReference type="InterPro" id="IPR018062">
    <property type="entry name" value="HTH_AraC-typ_CS"/>
</dbReference>
<keyword evidence="6" id="KW-1185">Reference proteome</keyword>
<accession>A0ABP7PX09</accession>
<dbReference type="PRINTS" id="PR00032">
    <property type="entry name" value="HTHARAC"/>
</dbReference>
<dbReference type="Proteomes" id="UP001501081">
    <property type="component" value="Unassembled WGS sequence"/>
</dbReference>
<evidence type="ECO:0000313" key="6">
    <source>
        <dbReference type="Proteomes" id="UP001501081"/>
    </source>
</evidence>
<dbReference type="PROSITE" id="PS01124">
    <property type="entry name" value="HTH_ARAC_FAMILY_2"/>
    <property type="match status" value="1"/>
</dbReference>
<organism evidence="5 6">
    <name type="scientific">Pedobacter ginsengiterrae</name>
    <dbReference type="NCBI Taxonomy" id="871696"/>
    <lineage>
        <taxon>Bacteria</taxon>
        <taxon>Pseudomonadati</taxon>
        <taxon>Bacteroidota</taxon>
        <taxon>Sphingobacteriia</taxon>
        <taxon>Sphingobacteriales</taxon>
        <taxon>Sphingobacteriaceae</taxon>
        <taxon>Pedobacter</taxon>
    </lineage>
</organism>
<evidence type="ECO:0000256" key="1">
    <source>
        <dbReference type="ARBA" id="ARBA00023015"/>
    </source>
</evidence>
<protein>
    <submittedName>
        <fullName evidence="5">AraC family transcriptional regulator</fullName>
    </submittedName>
</protein>
<evidence type="ECO:0000259" key="4">
    <source>
        <dbReference type="PROSITE" id="PS01124"/>
    </source>
</evidence>
<dbReference type="SUPFAM" id="SSF46689">
    <property type="entry name" value="Homeodomain-like"/>
    <property type="match status" value="2"/>
</dbReference>
<dbReference type="SMART" id="SM00342">
    <property type="entry name" value="HTH_ARAC"/>
    <property type="match status" value="1"/>
</dbReference>